<accession>A0A8S5ST98</accession>
<name>A0A8S5ST98_9VIRU</name>
<sequence>MEIRDYTISDIERMSAADLASFAEDVETIKGHMVYYIDFGGAFGFSACVCADGRHIYYANDYELHHRGKSRDELRKLYRRRLSGKLFTDEELQTVNSYDDYTSKAYYIRNYYAMRRPYISAFFAGSDAERAEIEKKAEKMIFSPVFMAYYAPENAAFVTRGALLLRGLDEAVQRNKENVEYWKSAFLYEMYNHEYEINWEADYDVISCFGDCSGVEDYTDAEKLFSAVGFSAVQRAAYLAARREYYNRRRKTTTRRRCRHER</sequence>
<dbReference type="EMBL" id="BK032673">
    <property type="protein sequence ID" value="DAF54176.1"/>
    <property type="molecule type" value="Genomic_DNA"/>
</dbReference>
<evidence type="ECO:0000313" key="1">
    <source>
        <dbReference type="EMBL" id="DAF54176.1"/>
    </source>
</evidence>
<protein>
    <submittedName>
        <fullName evidence="1">Uncharacterized protein</fullName>
    </submittedName>
</protein>
<reference evidence="1" key="1">
    <citation type="journal article" date="2021" name="Proc. Natl. Acad. Sci. U.S.A.">
        <title>A Catalog of Tens of Thousands of Viruses from Human Metagenomes Reveals Hidden Associations with Chronic Diseases.</title>
        <authorList>
            <person name="Tisza M.J."/>
            <person name="Buck C.B."/>
        </authorList>
    </citation>
    <scope>NUCLEOTIDE SEQUENCE</scope>
    <source>
        <strain evidence="1">Ctcqm2</strain>
    </source>
</reference>
<proteinExistence type="predicted"/>
<organism evidence="1">
    <name type="scientific">Phage sp. ctcqm2</name>
    <dbReference type="NCBI Taxonomy" id="2828007"/>
    <lineage>
        <taxon>Viruses</taxon>
    </lineage>
</organism>